<gene>
    <name evidence="1" type="ORF">EDD60_10693</name>
</gene>
<proteinExistence type="predicted"/>
<sequence>MKKKKLSIVIVSLLLMVGVYGCQSKKESMNYETVIKDVIMYSQDNLIAMEGKTPEEVLKMYEEADKDIDERFSQTFTKEALNDLKIKDITNIQEKLSHYTLPIEISKIIVKEDTTSTVTVQFIDHQKKHGEMIFRVQDTNNEINYFEIE</sequence>
<dbReference type="Proteomes" id="UP000295515">
    <property type="component" value="Unassembled WGS sequence"/>
</dbReference>
<evidence type="ECO:0000313" key="2">
    <source>
        <dbReference type="Proteomes" id="UP000295515"/>
    </source>
</evidence>
<dbReference type="PROSITE" id="PS51257">
    <property type="entry name" value="PROKAR_LIPOPROTEIN"/>
    <property type="match status" value="1"/>
</dbReference>
<comment type="caution">
    <text evidence="1">The sequence shown here is derived from an EMBL/GenBank/DDBJ whole genome shotgun (WGS) entry which is preliminary data.</text>
</comment>
<name>A0A4V2W5Q0_9FIRM</name>
<dbReference type="GeneID" id="98915053"/>
<keyword evidence="2" id="KW-1185">Reference proteome</keyword>
<dbReference type="EMBL" id="SMCQ01000006">
    <property type="protein sequence ID" value="TCW00753.1"/>
    <property type="molecule type" value="Genomic_DNA"/>
</dbReference>
<dbReference type="AlphaFoldDB" id="A0A4V2W5Q0"/>
<reference evidence="1 2" key="1">
    <citation type="submission" date="2019-03" db="EMBL/GenBank/DDBJ databases">
        <title>Genomic Encyclopedia of Type Strains, Phase IV (KMG-IV): sequencing the most valuable type-strain genomes for metagenomic binning, comparative biology and taxonomic classification.</title>
        <authorList>
            <person name="Goeker M."/>
        </authorList>
    </citation>
    <scope>NUCLEOTIDE SEQUENCE [LARGE SCALE GENOMIC DNA]</scope>
    <source>
        <strain evidence="1 2">DSM 29487</strain>
    </source>
</reference>
<protein>
    <submittedName>
        <fullName evidence="1">Uncharacterized protein</fullName>
    </submittedName>
</protein>
<organism evidence="1 2">
    <name type="scientific">Longibaculum muris</name>
    <dbReference type="NCBI Taxonomy" id="1796628"/>
    <lineage>
        <taxon>Bacteria</taxon>
        <taxon>Bacillati</taxon>
        <taxon>Bacillota</taxon>
        <taxon>Erysipelotrichia</taxon>
        <taxon>Erysipelotrichales</taxon>
        <taxon>Coprobacillaceae</taxon>
        <taxon>Longibaculum</taxon>
    </lineage>
</organism>
<accession>A0A4V2W5Q0</accession>
<dbReference type="RefSeq" id="WP_066446854.1">
    <property type="nucleotide sequence ID" value="NZ_JANKBF010000004.1"/>
</dbReference>
<evidence type="ECO:0000313" key="1">
    <source>
        <dbReference type="EMBL" id="TCW00753.1"/>
    </source>
</evidence>